<dbReference type="InterPro" id="IPR036523">
    <property type="entry name" value="SurE-like_sf"/>
</dbReference>
<feature type="compositionally biased region" description="Basic and acidic residues" evidence="1">
    <location>
        <begin position="298"/>
        <end position="310"/>
    </location>
</feature>
<sequence>MPPLPCYNARPCVLLTNDDGPPAASSPNIFSFAKLLQQRLGWDVKVVIPDCQKSWVGKAYAISDVISLSYFYPQEPDGLTGDVTTSSRPLKTGESMEWILLSGVCHNRTQSCANIALHNLYPGQIDLVISGPNHGRNSSTAFALSSGTLGAALAATLSIPLPGPSSGPSLHTDHIPCIAVSYGVVTRPVASRALELANDVSVDVCAKLWDDWGYEDDTGRRVQIYSINVPLVVEPLEKDRRKVCWTDMWRNAYGQLFKTTKLDPSLNWWQSQAASRPNQPSLAETFPSLLTQSLSKMIHKESQSKSDPVSRVKTAYDPGDNAVQAQSGQARTAPTASNRPDKPTPPAISTTATAGPGALPTPAPESPAEGEASSQIRFHFAPTMGPLLNPPEGSVPEGTDAWAFAKGYVSVTPIRAEYAGLHHHGRPFGGDQPTNAWAGRIWE</sequence>
<gene>
    <name evidence="3" type="ORF">DB88DRAFT_472677</name>
</gene>
<dbReference type="EMBL" id="JAODAN010000005">
    <property type="protein sequence ID" value="KAK1924109.1"/>
    <property type="molecule type" value="Genomic_DNA"/>
</dbReference>
<dbReference type="InterPro" id="IPR002828">
    <property type="entry name" value="SurE-like_Pase/nucleotidase"/>
</dbReference>
<dbReference type="Gene3D" id="3.40.1210.10">
    <property type="entry name" value="Survival protein SurE-like phosphatase/nucleotidase"/>
    <property type="match status" value="1"/>
</dbReference>
<feature type="compositionally biased region" description="Low complexity" evidence="1">
    <location>
        <begin position="347"/>
        <end position="358"/>
    </location>
</feature>
<evidence type="ECO:0000313" key="3">
    <source>
        <dbReference type="EMBL" id="KAK1924109.1"/>
    </source>
</evidence>
<accession>A0AAD9CY25</accession>
<organism evidence="3 4">
    <name type="scientific">Papiliotrema laurentii</name>
    <name type="common">Cryptococcus laurentii</name>
    <dbReference type="NCBI Taxonomy" id="5418"/>
    <lineage>
        <taxon>Eukaryota</taxon>
        <taxon>Fungi</taxon>
        <taxon>Dikarya</taxon>
        <taxon>Basidiomycota</taxon>
        <taxon>Agaricomycotina</taxon>
        <taxon>Tremellomycetes</taxon>
        <taxon>Tremellales</taxon>
        <taxon>Rhynchogastremaceae</taxon>
        <taxon>Papiliotrema</taxon>
    </lineage>
</organism>
<reference evidence="3" key="1">
    <citation type="submission" date="2023-02" db="EMBL/GenBank/DDBJ databases">
        <title>Identification and recombinant expression of a fungal hydrolase from Papiliotrema laurentii that hydrolyzes apple cutin and clears colloidal polyester polyurethane.</title>
        <authorList>
            <consortium name="DOE Joint Genome Institute"/>
            <person name="Roman V.A."/>
            <person name="Bojanowski C."/>
            <person name="Crable B.R."/>
            <person name="Wagner D.N."/>
            <person name="Hung C.S."/>
            <person name="Nadeau L.J."/>
            <person name="Schratz L."/>
            <person name="Haridas S."/>
            <person name="Pangilinan J."/>
            <person name="Lipzen A."/>
            <person name="Na H."/>
            <person name="Yan M."/>
            <person name="Ng V."/>
            <person name="Grigoriev I.V."/>
            <person name="Spatafora J.W."/>
            <person name="Barlow D."/>
            <person name="Biffinger J."/>
            <person name="Kelley-Loughnane N."/>
            <person name="Varaljay V.A."/>
            <person name="Crookes-Goodson W.J."/>
        </authorList>
    </citation>
    <scope>NUCLEOTIDE SEQUENCE</scope>
    <source>
        <strain evidence="3">5307AH</strain>
    </source>
</reference>
<dbReference type="Pfam" id="PF01975">
    <property type="entry name" value="SurE"/>
    <property type="match status" value="1"/>
</dbReference>
<feature type="compositionally biased region" description="Polar residues" evidence="1">
    <location>
        <begin position="323"/>
        <end position="338"/>
    </location>
</feature>
<proteinExistence type="predicted"/>
<dbReference type="AlphaFoldDB" id="A0AAD9CY25"/>
<feature type="domain" description="Survival protein SurE-like phosphatase/nucleotidase" evidence="2">
    <location>
        <begin position="13"/>
        <end position="254"/>
    </location>
</feature>
<keyword evidence="4" id="KW-1185">Reference proteome</keyword>
<protein>
    <submittedName>
        <fullName evidence="3">Cytoplasm protein</fullName>
    </submittedName>
</protein>
<dbReference type="GO" id="GO:0016787">
    <property type="term" value="F:hydrolase activity"/>
    <property type="evidence" value="ECO:0007669"/>
    <property type="project" value="InterPro"/>
</dbReference>
<feature type="region of interest" description="Disordered" evidence="1">
    <location>
        <begin position="297"/>
        <end position="373"/>
    </location>
</feature>
<dbReference type="Proteomes" id="UP001182556">
    <property type="component" value="Unassembled WGS sequence"/>
</dbReference>
<dbReference type="GO" id="GO:0000932">
    <property type="term" value="C:P-body"/>
    <property type="evidence" value="ECO:0007669"/>
    <property type="project" value="TreeGrafter"/>
</dbReference>
<evidence type="ECO:0000259" key="2">
    <source>
        <dbReference type="Pfam" id="PF01975"/>
    </source>
</evidence>
<dbReference type="PANTHER" id="PTHR47551:SF1">
    <property type="entry name" value="TUBULIN--TYROSINE LIGASE PBY1-RELATED"/>
    <property type="match status" value="1"/>
</dbReference>
<name>A0AAD9CY25_PAPLA</name>
<dbReference type="InterPro" id="IPR027746">
    <property type="entry name" value="TTL"/>
</dbReference>
<evidence type="ECO:0000256" key="1">
    <source>
        <dbReference type="SAM" id="MobiDB-lite"/>
    </source>
</evidence>
<comment type="caution">
    <text evidence="3">The sequence shown here is derived from an EMBL/GenBank/DDBJ whole genome shotgun (WGS) entry which is preliminary data.</text>
</comment>
<evidence type="ECO:0000313" key="4">
    <source>
        <dbReference type="Proteomes" id="UP001182556"/>
    </source>
</evidence>
<dbReference type="SUPFAM" id="SSF64167">
    <property type="entry name" value="SurE-like"/>
    <property type="match status" value="1"/>
</dbReference>
<dbReference type="PANTHER" id="PTHR47551">
    <property type="entry name" value="TUBULIN--TYROSINE LIGASE PBY1-RELATED"/>
    <property type="match status" value="1"/>
</dbReference>